<feature type="chain" id="PRO_5020730333" evidence="1">
    <location>
        <begin position="21"/>
        <end position="241"/>
    </location>
</feature>
<evidence type="ECO:0000313" key="4">
    <source>
        <dbReference type="Proteomes" id="UP000293874"/>
    </source>
</evidence>
<proteinExistence type="predicted"/>
<accession>A0A4Q7MSU6</accession>
<dbReference type="OrthoDB" id="1150922at2"/>
<organism evidence="3 4">
    <name type="scientific">Pseudobacter ginsenosidimutans</name>
    <dbReference type="NCBI Taxonomy" id="661488"/>
    <lineage>
        <taxon>Bacteria</taxon>
        <taxon>Pseudomonadati</taxon>
        <taxon>Bacteroidota</taxon>
        <taxon>Chitinophagia</taxon>
        <taxon>Chitinophagales</taxon>
        <taxon>Chitinophagaceae</taxon>
        <taxon>Pseudobacter</taxon>
    </lineage>
</organism>
<protein>
    <submittedName>
        <fullName evidence="3">Putative autotransporter adhesin-like protein</fullName>
    </submittedName>
</protein>
<dbReference type="Gene3D" id="2.160.20.120">
    <property type="match status" value="1"/>
</dbReference>
<dbReference type="Proteomes" id="UP000293874">
    <property type="component" value="Unassembled WGS sequence"/>
</dbReference>
<gene>
    <name evidence="3" type="ORF">EV199_3819</name>
</gene>
<reference evidence="3 4" key="1">
    <citation type="submission" date="2019-02" db="EMBL/GenBank/DDBJ databases">
        <title>Genomic Encyclopedia of Type Strains, Phase IV (KMG-IV): sequencing the most valuable type-strain genomes for metagenomic binning, comparative biology and taxonomic classification.</title>
        <authorList>
            <person name="Goeker M."/>
        </authorList>
    </citation>
    <scope>NUCLEOTIDE SEQUENCE [LARGE SCALE GENOMIC DNA]</scope>
    <source>
        <strain evidence="3 4">DSM 18116</strain>
    </source>
</reference>
<dbReference type="PROSITE" id="PS51257">
    <property type="entry name" value="PROKAR_LIPOPROTEIN"/>
    <property type="match status" value="1"/>
</dbReference>
<evidence type="ECO:0000256" key="1">
    <source>
        <dbReference type="SAM" id="SignalP"/>
    </source>
</evidence>
<feature type="domain" description="Putative auto-transporter adhesin head GIN" evidence="2">
    <location>
        <begin position="41"/>
        <end position="225"/>
    </location>
</feature>
<evidence type="ECO:0000259" key="2">
    <source>
        <dbReference type="Pfam" id="PF10988"/>
    </source>
</evidence>
<dbReference type="PANTHER" id="PTHR39200">
    <property type="entry name" value="HYPOTHETICAL EXPORTED PROTEIN"/>
    <property type="match status" value="1"/>
</dbReference>
<sequence>MKSKQLLTGMLLAVCSMVMVSCQKLKGDGPVVKQERTVDGYTRIETAVDGTAYVTQETGHRLTIEAQQNILDVIETPVIAGKLIIRFKRGKRIGRHDPIVVRVSAPVIDELGLEGSGDLLVTNDISTSSLSLRVSGSGELKAKNIQVANDLHASISGSGNMFALGGSSGYAKYAISGSGGIDMLPVTTKKVDADISGSGNVRTTATELLNVRISGSGNVVYSGNPQVTTKISGSGNVSRAQ</sequence>
<dbReference type="Pfam" id="PF10988">
    <property type="entry name" value="DUF2807"/>
    <property type="match status" value="1"/>
</dbReference>
<dbReference type="AlphaFoldDB" id="A0A4Q7MSU6"/>
<keyword evidence="1" id="KW-0732">Signal</keyword>
<dbReference type="EMBL" id="SGXA01000002">
    <property type="protein sequence ID" value="RZS71906.1"/>
    <property type="molecule type" value="Genomic_DNA"/>
</dbReference>
<dbReference type="InterPro" id="IPR021255">
    <property type="entry name" value="DUF2807"/>
</dbReference>
<keyword evidence="4" id="KW-1185">Reference proteome</keyword>
<feature type="signal peptide" evidence="1">
    <location>
        <begin position="1"/>
        <end position="20"/>
    </location>
</feature>
<comment type="caution">
    <text evidence="3">The sequence shown here is derived from an EMBL/GenBank/DDBJ whole genome shotgun (WGS) entry which is preliminary data.</text>
</comment>
<dbReference type="RefSeq" id="WP_130542372.1">
    <property type="nucleotide sequence ID" value="NZ_CP042431.1"/>
</dbReference>
<evidence type="ECO:0000313" key="3">
    <source>
        <dbReference type="EMBL" id="RZS71906.1"/>
    </source>
</evidence>
<name>A0A4Q7MSU6_9BACT</name>
<dbReference type="PANTHER" id="PTHR39200:SF1">
    <property type="entry name" value="AUTO-TRANSPORTER ADHESIN HEAD GIN DOMAIN-CONTAINING PROTEIN-RELATED"/>
    <property type="match status" value="1"/>
</dbReference>